<proteinExistence type="predicted"/>
<dbReference type="RefSeq" id="WP_099613262.1">
    <property type="nucleotide sequence ID" value="NZ_KZ319368.1"/>
</dbReference>
<evidence type="ECO:0008006" key="4">
    <source>
        <dbReference type="Google" id="ProtNLM"/>
    </source>
</evidence>
<dbReference type="InterPro" id="IPR021306">
    <property type="entry name" value="DUF2878"/>
</dbReference>
<comment type="caution">
    <text evidence="2">The sequence shown here is derived from an EMBL/GenBank/DDBJ whole genome shotgun (WGS) entry which is preliminary data.</text>
</comment>
<keyword evidence="1" id="KW-1133">Transmembrane helix</keyword>
<evidence type="ECO:0000313" key="3">
    <source>
        <dbReference type="Proteomes" id="UP000231409"/>
    </source>
</evidence>
<feature type="transmembrane region" description="Helical" evidence="1">
    <location>
        <begin position="19"/>
        <end position="42"/>
    </location>
</feature>
<sequence length="172" mass="18876">MIQSGGIRNLINFLLFQGAWLLCVLFPGVAAAAVALVLVLVHLMLVSQAPASEFRFIVAGTVLGSLVDGIWFRTGIMTDAVGSLWTPVWLVGIWAMFMTTLAHSLSWMQRHWLLPLLLAPIAGPFAYWSASQLGAVHFPDLSLALIALAVGWLTVFPLLLFIRQRFYPELAS</sequence>
<dbReference type="Proteomes" id="UP000231409">
    <property type="component" value="Unassembled WGS sequence"/>
</dbReference>
<feature type="transmembrane region" description="Helical" evidence="1">
    <location>
        <begin position="84"/>
        <end position="105"/>
    </location>
</feature>
<keyword evidence="3" id="KW-1185">Reference proteome</keyword>
<keyword evidence="1" id="KW-0472">Membrane</keyword>
<evidence type="ECO:0000313" key="2">
    <source>
        <dbReference type="EMBL" id="PHQ16096.1"/>
    </source>
</evidence>
<feature type="transmembrane region" description="Helical" evidence="1">
    <location>
        <begin position="142"/>
        <end position="162"/>
    </location>
</feature>
<feature type="transmembrane region" description="Helical" evidence="1">
    <location>
        <begin position="54"/>
        <end position="72"/>
    </location>
</feature>
<organism evidence="2 3">
    <name type="scientific">Marinobacter profundi</name>
    <dbReference type="NCBI Taxonomy" id="2666256"/>
    <lineage>
        <taxon>Bacteria</taxon>
        <taxon>Pseudomonadati</taxon>
        <taxon>Pseudomonadota</taxon>
        <taxon>Gammaproteobacteria</taxon>
        <taxon>Pseudomonadales</taxon>
        <taxon>Marinobacteraceae</taxon>
        <taxon>Marinobacter</taxon>
    </lineage>
</organism>
<gene>
    <name evidence="2" type="ORF">CLH61_03120</name>
</gene>
<name>A0A2G1UNL1_9GAMM</name>
<dbReference type="AlphaFoldDB" id="A0A2G1UNL1"/>
<dbReference type="Pfam" id="PF11086">
    <property type="entry name" value="DUF2878"/>
    <property type="match status" value="1"/>
</dbReference>
<protein>
    <recommendedName>
        <fullName evidence="4">DUF2878 domain-containing protein</fullName>
    </recommendedName>
</protein>
<evidence type="ECO:0000256" key="1">
    <source>
        <dbReference type="SAM" id="Phobius"/>
    </source>
</evidence>
<accession>A0A2G1UNL1</accession>
<dbReference type="EMBL" id="NTFH01000004">
    <property type="protein sequence ID" value="PHQ16096.1"/>
    <property type="molecule type" value="Genomic_DNA"/>
</dbReference>
<reference evidence="2 3" key="1">
    <citation type="submission" date="2017-09" db="EMBL/GenBank/DDBJ databases">
        <title>The draft genome sequences of Marinobacter sp. PWS21.</title>
        <authorList>
            <person name="Cao J."/>
        </authorList>
    </citation>
    <scope>NUCLEOTIDE SEQUENCE [LARGE SCALE GENOMIC DNA]</scope>
    <source>
        <strain evidence="2 3">PWS21</strain>
    </source>
</reference>
<keyword evidence="1" id="KW-0812">Transmembrane</keyword>
<feature type="transmembrane region" description="Helical" evidence="1">
    <location>
        <begin position="112"/>
        <end position="130"/>
    </location>
</feature>